<keyword evidence="3" id="KW-1185">Reference proteome</keyword>
<evidence type="ECO:0000256" key="1">
    <source>
        <dbReference type="SAM" id="MobiDB-lite"/>
    </source>
</evidence>
<feature type="region of interest" description="Disordered" evidence="1">
    <location>
        <begin position="1"/>
        <end position="93"/>
    </location>
</feature>
<accession>A0A1I6PT00</accession>
<dbReference type="AlphaFoldDB" id="A0A1I6PT00"/>
<protein>
    <submittedName>
        <fullName evidence="2">Uncharacterized protein</fullName>
    </submittedName>
</protein>
<sequence length="180" mass="20184">MSRKRVVGRTGARFGSAAMRETWEEAEAEEDDLPPDEDDSIAELSGARFGSPSLRRRWKREAELAREPESEALQPIPPPPEPEPEPEPETVEVVELAPPPRLPETQWDEPPASLIRPYAHTAGRTRAHLSLPLEALISATGRCPLDDRPPEWRTISGLCAAPRWPRSRRRCRSRSASRAC</sequence>
<feature type="compositionally biased region" description="Acidic residues" evidence="1">
    <location>
        <begin position="82"/>
        <end position="92"/>
    </location>
</feature>
<dbReference type="EMBL" id="FOZX01000001">
    <property type="protein sequence ID" value="SFS43342.1"/>
    <property type="molecule type" value="Genomic_DNA"/>
</dbReference>
<feature type="compositionally biased region" description="Acidic residues" evidence="1">
    <location>
        <begin position="24"/>
        <end position="41"/>
    </location>
</feature>
<proteinExistence type="predicted"/>
<evidence type="ECO:0000313" key="2">
    <source>
        <dbReference type="EMBL" id="SFS43342.1"/>
    </source>
</evidence>
<evidence type="ECO:0000313" key="3">
    <source>
        <dbReference type="Proteomes" id="UP000198852"/>
    </source>
</evidence>
<dbReference type="Pfam" id="PF05331">
    <property type="entry name" value="DUF742"/>
    <property type="match status" value="1"/>
</dbReference>
<name>A0A1I6PT00_9PSEU</name>
<gene>
    <name evidence="2" type="ORF">SAMN05660874_01080</name>
</gene>
<feature type="compositionally biased region" description="Basic and acidic residues" evidence="1">
    <location>
        <begin position="60"/>
        <end position="69"/>
    </location>
</feature>
<reference evidence="3" key="1">
    <citation type="submission" date="2016-10" db="EMBL/GenBank/DDBJ databases">
        <authorList>
            <person name="Varghese N."/>
            <person name="Submissions S."/>
        </authorList>
    </citation>
    <scope>NUCLEOTIDE SEQUENCE [LARGE SCALE GENOMIC DNA]</scope>
    <source>
        <strain evidence="3">DSM 44771</strain>
    </source>
</reference>
<dbReference type="InterPro" id="IPR007995">
    <property type="entry name" value="DUF742"/>
</dbReference>
<dbReference type="Proteomes" id="UP000198852">
    <property type="component" value="Unassembled WGS sequence"/>
</dbReference>
<organism evidence="2 3">
    <name type="scientific">Saccharopolyspora flava</name>
    <dbReference type="NCBI Taxonomy" id="95161"/>
    <lineage>
        <taxon>Bacteria</taxon>
        <taxon>Bacillati</taxon>
        <taxon>Actinomycetota</taxon>
        <taxon>Actinomycetes</taxon>
        <taxon>Pseudonocardiales</taxon>
        <taxon>Pseudonocardiaceae</taxon>
        <taxon>Saccharopolyspora</taxon>
    </lineage>
</organism>